<feature type="domain" description="SLH" evidence="5">
    <location>
        <begin position="33"/>
        <end position="96"/>
    </location>
</feature>
<evidence type="ECO:0000256" key="2">
    <source>
        <dbReference type="ARBA" id="ARBA00022801"/>
    </source>
</evidence>
<keyword evidence="2 7" id="KW-0378">Hydrolase</keyword>
<sequence length="488" mass="54111">MINRIISYVILVLFLLFTLIIPSPIDQYKVSAASTSFYDLSPSYWASKEINYLSSRSIISGYQDVKGYYFAPEQTLTRAQAAKMVVYAKGENPATKSSIRFPDVPKEHWAAGWIEKAVQLNIFDGKQDGHFAPDEPLTRSQMAKILVKAFGLTVENDQNEPFADVYINDEYRPYVSTLYQLGIAVGSGDRFNPKKDIKRSEFAAFLTRTLNPSFRINQTLPTQSTPETKPTNSSKTAKVTADILNVRSGPSTKNEVIGQLSFGSIVNIYSFDGNWTKIQYNNQIGYVSTTYLKMDSDTSNSNPTNNVLENQIIVLDAGHGGKDPGTAGNSMLEKDITLDVIELLEKKVKAAGANVILTRDSDTYPTLDDRVKIANQNGADIFVSVHVNSGPSTASGTETYYDTSKNPQSEESKKLASEIHKQIVSLLGMNDRGIKNEEFKVITYTKMPSVLVELGFVTNTEDAKKLADQRGLYADAIYNGILAYYNNK</sequence>
<evidence type="ECO:0000313" key="8">
    <source>
        <dbReference type="Proteomes" id="UP001357223"/>
    </source>
</evidence>
<dbReference type="PANTHER" id="PTHR30404:SF0">
    <property type="entry name" value="N-ACETYLMURAMOYL-L-ALANINE AMIDASE AMIC"/>
    <property type="match status" value="1"/>
</dbReference>
<dbReference type="Gene3D" id="3.40.630.40">
    <property type="entry name" value="Zn-dependent exopeptidases"/>
    <property type="match status" value="1"/>
</dbReference>
<dbReference type="Proteomes" id="UP001357223">
    <property type="component" value="Chromosome"/>
</dbReference>
<dbReference type="Pfam" id="PF08239">
    <property type="entry name" value="SH3_3"/>
    <property type="match status" value="1"/>
</dbReference>
<proteinExistence type="predicted"/>
<keyword evidence="8" id="KW-1185">Reference proteome</keyword>
<protein>
    <submittedName>
        <fullName evidence="7">N-acetylmuramoyl-L-alanine amidase</fullName>
        <ecNumber evidence="7">3.5.1.28</ecNumber>
    </submittedName>
</protein>
<feature type="domain" description="SLH" evidence="5">
    <location>
        <begin position="162"/>
        <end position="220"/>
    </location>
</feature>
<evidence type="ECO:0000256" key="1">
    <source>
        <dbReference type="ARBA" id="ARBA00022729"/>
    </source>
</evidence>
<feature type="region of interest" description="Disordered" evidence="4">
    <location>
        <begin position="217"/>
        <end position="236"/>
    </location>
</feature>
<accession>A0ABZ2CMT1</accession>
<feature type="region of interest" description="Disordered" evidence="4">
    <location>
        <begin position="393"/>
        <end position="413"/>
    </location>
</feature>
<keyword evidence="3" id="KW-0961">Cell wall biogenesis/degradation</keyword>
<dbReference type="Gene3D" id="2.30.30.40">
    <property type="entry name" value="SH3 Domains"/>
    <property type="match status" value="1"/>
</dbReference>
<dbReference type="InterPro" id="IPR050695">
    <property type="entry name" value="N-acetylmuramoyl_amidase_3"/>
</dbReference>
<feature type="domain" description="SLH" evidence="5">
    <location>
        <begin position="97"/>
        <end position="160"/>
    </location>
</feature>
<feature type="compositionally biased region" description="Polar residues" evidence="4">
    <location>
        <begin position="393"/>
        <end position="407"/>
    </location>
</feature>
<gene>
    <name evidence="7" type="ORF">R4Z09_13490</name>
</gene>
<dbReference type="EMBL" id="CP137640">
    <property type="protein sequence ID" value="WVX83905.1"/>
    <property type="molecule type" value="Genomic_DNA"/>
</dbReference>
<dbReference type="PROSITE" id="PS51272">
    <property type="entry name" value="SLH"/>
    <property type="match status" value="3"/>
</dbReference>
<dbReference type="InterPro" id="IPR002508">
    <property type="entry name" value="MurNAc-LAA_cat"/>
</dbReference>
<dbReference type="SUPFAM" id="SSF53187">
    <property type="entry name" value="Zn-dependent exopeptidases"/>
    <property type="match status" value="1"/>
</dbReference>
<dbReference type="SMART" id="SM00287">
    <property type="entry name" value="SH3b"/>
    <property type="match status" value="1"/>
</dbReference>
<evidence type="ECO:0000313" key="7">
    <source>
        <dbReference type="EMBL" id="WVX83905.1"/>
    </source>
</evidence>
<dbReference type="GO" id="GO:0008745">
    <property type="term" value="F:N-acetylmuramoyl-L-alanine amidase activity"/>
    <property type="evidence" value="ECO:0007669"/>
    <property type="project" value="UniProtKB-EC"/>
</dbReference>
<dbReference type="RefSeq" id="WP_338452777.1">
    <property type="nucleotide sequence ID" value="NZ_CP137640.1"/>
</dbReference>
<dbReference type="PROSITE" id="PS51781">
    <property type="entry name" value="SH3B"/>
    <property type="match status" value="1"/>
</dbReference>
<dbReference type="PANTHER" id="PTHR30404">
    <property type="entry name" value="N-ACETYLMURAMOYL-L-ALANINE AMIDASE"/>
    <property type="match status" value="1"/>
</dbReference>
<dbReference type="InterPro" id="IPR001119">
    <property type="entry name" value="SLH_dom"/>
</dbReference>
<organism evidence="7 8">
    <name type="scientific">Niallia oryzisoli</name>
    <dbReference type="NCBI Taxonomy" id="1737571"/>
    <lineage>
        <taxon>Bacteria</taxon>
        <taxon>Bacillati</taxon>
        <taxon>Bacillota</taxon>
        <taxon>Bacilli</taxon>
        <taxon>Bacillales</taxon>
        <taxon>Bacillaceae</taxon>
        <taxon>Niallia</taxon>
    </lineage>
</organism>
<dbReference type="CDD" id="cd02696">
    <property type="entry name" value="MurNAc-LAA"/>
    <property type="match status" value="1"/>
</dbReference>
<evidence type="ECO:0000259" key="5">
    <source>
        <dbReference type="PROSITE" id="PS51272"/>
    </source>
</evidence>
<dbReference type="SMART" id="SM00646">
    <property type="entry name" value="Ami_3"/>
    <property type="match status" value="1"/>
</dbReference>
<evidence type="ECO:0000259" key="6">
    <source>
        <dbReference type="PROSITE" id="PS51781"/>
    </source>
</evidence>
<reference evidence="7 8" key="1">
    <citation type="submission" date="2023-10" db="EMBL/GenBank/DDBJ databases">
        <title>Niallia locisalis sp.nov. isolated from a salt pond sample.</title>
        <authorList>
            <person name="Li X.-J."/>
            <person name="Dong L."/>
        </authorList>
    </citation>
    <scope>NUCLEOTIDE SEQUENCE [LARGE SCALE GENOMIC DNA]</scope>
    <source>
        <strain evidence="7 8">DSM 29761</strain>
    </source>
</reference>
<dbReference type="EC" id="3.5.1.28" evidence="7"/>
<name>A0ABZ2CMT1_9BACI</name>
<feature type="domain" description="SH3b" evidence="6">
    <location>
        <begin position="234"/>
        <end position="296"/>
    </location>
</feature>
<dbReference type="Pfam" id="PF00395">
    <property type="entry name" value="SLH"/>
    <property type="match status" value="3"/>
</dbReference>
<keyword evidence="1" id="KW-0732">Signal</keyword>
<dbReference type="InterPro" id="IPR003646">
    <property type="entry name" value="SH3-like_bac-type"/>
</dbReference>
<evidence type="ECO:0000256" key="4">
    <source>
        <dbReference type="SAM" id="MobiDB-lite"/>
    </source>
</evidence>
<evidence type="ECO:0000256" key="3">
    <source>
        <dbReference type="ARBA" id="ARBA00023316"/>
    </source>
</evidence>
<dbReference type="Pfam" id="PF01520">
    <property type="entry name" value="Amidase_3"/>
    <property type="match status" value="1"/>
</dbReference>